<dbReference type="PANTHER" id="PTHR35272:SF3">
    <property type="entry name" value="THIOL:DISULFIDE INTERCHANGE PROTEIN DSBC"/>
    <property type="match status" value="1"/>
</dbReference>
<dbReference type="Gene3D" id="3.40.30.10">
    <property type="entry name" value="Glutaredoxin"/>
    <property type="match status" value="1"/>
</dbReference>
<evidence type="ECO:0000259" key="9">
    <source>
        <dbReference type="Pfam" id="PF13098"/>
    </source>
</evidence>
<proteinExistence type="inferred from homology"/>
<dbReference type="Pfam" id="PF10411">
    <property type="entry name" value="DsbC_N"/>
    <property type="match status" value="1"/>
</dbReference>
<dbReference type="Gene3D" id="3.10.450.70">
    <property type="entry name" value="Disulphide bond isomerase, DsbC/G, N-terminal"/>
    <property type="match status" value="1"/>
</dbReference>
<comment type="subcellular location">
    <subcellularLocation>
        <location evidence="1 7">Periplasm</location>
    </subcellularLocation>
</comment>
<dbReference type="PATRIC" id="fig|946483.4.peg.1098"/>
<feature type="domain" description="Disulphide bond isomerase DsbC/G N-terminal" evidence="8">
    <location>
        <begin position="30"/>
        <end position="99"/>
    </location>
</feature>
<dbReference type="KEGG" id="cbx:Cenrod_1095"/>
<keyword evidence="11" id="KW-1185">Reference proteome</keyword>
<evidence type="ECO:0000256" key="2">
    <source>
        <dbReference type="ARBA" id="ARBA00009813"/>
    </source>
</evidence>
<dbReference type="HOGENOM" id="CLU_083593_1_1_4"/>
<keyword evidence="4 7" id="KW-0574">Periplasm</keyword>
<evidence type="ECO:0000259" key="8">
    <source>
        <dbReference type="Pfam" id="PF10411"/>
    </source>
</evidence>
<dbReference type="PANTHER" id="PTHR35272">
    <property type="entry name" value="THIOL:DISULFIDE INTERCHANGE PROTEIN DSBC-RELATED"/>
    <property type="match status" value="1"/>
</dbReference>
<dbReference type="SUPFAM" id="SSF52833">
    <property type="entry name" value="Thioredoxin-like"/>
    <property type="match status" value="1"/>
</dbReference>
<dbReference type="InterPro" id="IPR018950">
    <property type="entry name" value="DiS-bond_isomerase_DsbC/G_N"/>
</dbReference>
<protein>
    <recommendedName>
        <fullName evidence="7">Thiol:disulfide interchange protein</fullName>
    </recommendedName>
</protein>
<dbReference type="InterPro" id="IPR012336">
    <property type="entry name" value="Thioredoxin-like_fold"/>
</dbReference>
<dbReference type="InterPro" id="IPR051470">
    <property type="entry name" value="Thiol:disulfide_interchange"/>
</dbReference>
<feature type="domain" description="Thioredoxin-like fold" evidence="9">
    <location>
        <begin position="123"/>
        <end position="244"/>
    </location>
</feature>
<keyword evidence="5" id="KW-1015">Disulfide bond</keyword>
<keyword evidence="6 7" id="KW-0676">Redox-active center</keyword>
<organism evidence="10 11">
    <name type="scientific">Candidatus Symbiobacter mobilis CR</name>
    <dbReference type="NCBI Taxonomy" id="946483"/>
    <lineage>
        <taxon>Bacteria</taxon>
        <taxon>Pseudomonadati</taxon>
        <taxon>Pseudomonadota</taxon>
        <taxon>Betaproteobacteria</taxon>
        <taxon>Burkholderiales</taxon>
        <taxon>Comamonadaceae</taxon>
    </lineage>
</organism>
<dbReference type="CDD" id="cd03020">
    <property type="entry name" value="DsbA_DsbC_DsbG"/>
    <property type="match status" value="1"/>
</dbReference>
<dbReference type="InterPro" id="IPR033954">
    <property type="entry name" value="DiS-bond_Isoase_DsbC/G"/>
</dbReference>
<dbReference type="InterPro" id="IPR009094">
    <property type="entry name" value="DiS-bond_isomerase_DsbC/G_N_sf"/>
</dbReference>
<reference evidence="10 11" key="1">
    <citation type="journal article" date="2013" name="Genome Biol.">
        <title>Genomic analysis reveals key aspects of prokaryotic symbiosis in the phototrophic consortium "Chlorochromatium aggregatum".</title>
        <authorList>
            <person name="Liu Z."/>
            <person name="Muller J."/>
            <person name="Li T."/>
            <person name="Alvey R.M."/>
            <person name="Vogl K."/>
            <person name="Frigaard N.U."/>
            <person name="Rockwell N.C."/>
            <person name="Boyd E.S."/>
            <person name="Tomsho L.P."/>
            <person name="Schuster S.C."/>
            <person name="Henke P."/>
            <person name="Rohde M."/>
            <person name="Overmann J."/>
            <person name="Bryant D.A."/>
        </authorList>
    </citation>
    <scope>NUCLEOTIDE SEQUENCE [LARGE SCALE GENOMIC DNA]</scope>
    <source>
        <strain evidence="10">CR</strain>
    </source>
</reference>
<evidence type="ECO:0000256" key="6">
    <source>
        <dbReference type="ARBA" id="ARBA00023284"/>
    </source>
</evidence>
<evidence type="ECO:0000313" key="10">
    <source>
        <dbReference type="EMBL" id="AGX87188.1"/>
    </source>
</evidence>
<dbReference type="PROSITE" id="PS00194">
    <property type="entry name" value="THIOREDOXIN_1"/>
    <property type="match status" value="1"/>
</dbReference>
<dbReference type="Pfam" id="PF13098">
    <property type="entry name" value="Thioredoxin_2"/>
    <property type="match status" value="1"/>
</dbReference>
<sequence length="248" mass="27970">MDFSGQSPYPLHCMKLLLTLTIALSLLVGSVCAQEAVLRKNLRERLPQLPPIQEVRKTPLPGLFEIRVDDADIFYTDAQGNYLFQGHWIDTRQQRDLTQERTDQLTAIRFDALPAADAITIVRGNGKRQIVIFEDPNCGYCKKFERDLLQIDNITVRLYLYPILGGASFERSKNIWCAKDRVKAWQDWMVRDLAPATATCDTSALTRNVALGRKHKITGTPTLVFADGSRIPGAVGTADIEKRLARIR</sequence>
<evidence type="ECO:0000313" key="11">
    <source>
        <dbReference type="Proteomes" id="UP000017184"/>
    </source>
</evidence>
<dbReference type="AlphaFoldDB" id="U5NAA9"/>
<dbReference type="GO" id="GO:0042597">
    <property type="term" value="C:periplasmic space"/>
    <property type="evidence" value="ECO:0007669"/>
    <property type="project" value="UniProtKB-SubCell"/>
</dbReference>
<dbReference type="SUPFAM" id="SSF54423">
    <property type="entry name" value="DsbC/DsbG N-terminal domain-like"/>
    <property type="match status" value="1"/>
</dbReference>
<evidence type="ECO:0000256" key="3">
    <source>
        <dbReference type="ARBA" id="ARBA00022729"/>
    </source>
</evidence>
<name>U5NAA9_9BURK</name>
<dbReference type="InterPro" id="IPR017937">
    <property type="entry name" value="Thioredoxin_CS"/>
</dbReference>
<evidence type="ECO:0000256" key="7">
    <source>
        <dbReference type="RuleBase" id="RU364038"/>
    </source>
</evidence>
<dbReference type="Proteomes" id="UP000017184">
    <property type="component" value="Chromosome"/>
</dbReference>
<evidence type="ECO:0000256" key="5">
    <source>
        <dbReference type="ARBA" id="ARBA00023157"/>
    </source>
</evidence>
<evidence type="ECO:0000256" key="1">
    <source>
        <dbReference type="ARBA" id="ARBA00004418"/>
    </source>
</evidence>
<dbReference type="STRING" id="946483.Cenrod_1095"/>
<accession>U5NAA9</accession>
<dbReference type="eggNOG" id="COG1651">
    <property type="taxonomic scope" value="Bacteria"/>
</dbReference>
<keyword evidence="3 7" id="KW-0732">Signal</keyword>
<comment type="function">
    <text evidence="7">Required for disulfide bond formation in some periplasmic proteins. Acts by transferring its disulfide bond to other proteins and is reduced in the process.</text>
</comment>
<comment type="similarity">
    <text evidence="2 7">Belongs to the thioredoxin family. DsbC subfamily.</text>
</comment>
<evidence type="ECO:0000256" key="4">
    <source>
        <dbReference type="ARBA" id="ARBA00022764"/>
    </source>
</evidence>
<gene>
    <name evidence="10" type="primary">dsbC</name>
    <name evidence="10" type="ORF">Cenrod_1095</name>
</gene>
<dbReference type="EMBL" id="CP004885">
    <property type="protein sequence ID" value="AGX87188.1"/>
    <property type="molecule type" value="Genomic_DNA"/>
</dbReference>
<dbReference type="InterPro" id="IPR036249">
    <property type="entry name" value="Thioredoxin-like_sf"/>
</dbReference>